<dbReference type="Pfam" id="PF12641">
    <property type="entry name" value="Flavodoxin_3"/>
    <property type="match status" value="1"/>
</dbReference>
<evidence type="ECO:0000259" key="3">
    <source>
        <dbReference type="Pfam" id="PF12641"/>
    </source>
</evidence>
<gene>
    <name evidence="4" type="ORF">KM92DES2_11233</name>
</gene>
<organism evidence="4">
    <name type="scientific">uncultured Desulfovibrio sp</name>
    <dbReference type="NCBI Taxonomy" id="167968"/>
    <lineage>
        <taxon>Bacteria</taxon>
        <taxon>Pseudomonadati</taxon>
        <taxon>Thermodesulfobacteriota</taxon>
        <taxon>Desulfovibrionia</taxon>
        <taxon>Desulfovibrionales</taxon>
        <taxon>Desulfovibrionaceae</taxon>
        <taxon>Desulfovibrio</taxon>
        <taxon>environmental samples</taxon>
    </lineage>
</organism>
<comment type="cofactor">
    <cofactor evidence="1">
        <name>FMN</name>
        <dbReference type="ChEBI" id="CHEBI:58210"/>
    </cofactor>
</comment>
<dbReference type="InterPro" id="IPR001226">
    <property type="entry name" value="Flavodoxin_CS"/>
</dbReference>
<sequence length="193" mass="20914">MNACIVYSSCTGNTRKVAEALADTSGLPCFPVRIAPEPDDFDILALGFWVRKGLPDARALRYMERIRGKHVFFFGTLGAWPHSDHARRCMAATHKILQAGGNAVVDGFLCQGRVNPQVVAASQRKGGHPLSPERLARLREAERHPDAADLAAARLHWQRSLQKYTANAPAPQPPCLAAGILSTPEPIGSNTSL</sequence>
<dbReference type="Gene3D" id="3.40.50.360">
    <property type="match status" value="1"/>
</dbReference>
<dbReference type="PROSITE" id="PS00201">
    <property type="entry name" value="FLAVODOXIN"/>
    <property type="match status" value="1"/>
</dbReference>
<dbReference type="AlphaFoldDB" id="A0A212JJG1"/>
<dbReference type="InterPro" id="IPR029039">
    <property type="entry name" value="Flavoprotein-like_sf"/>
</dbReference>
<reference evidence="4" key="1">
    <citation type="submission" date="2016-04" db="EMBL/GenBank/DDBJ databases">
        <authorList>
            <person name="Evans L.H."/>
            <person name="Alamgir A."/>
            <person name="Owens N."/>
            <person name="Weber N.D."/>
            <person name="Virtaneva K."/>
            <person name="Barbian K."/>
            <person name="Babar A."/>
            <person name="Rosenke K."/>
        </authorList>
    </citation>
    <scope>NUCLEOTIDE SEQUENCE</scope>
    <source>
        <strain evidence="4">92-2</strain>
    </source>
</reference>
<protein>
    <submittedName>
        <fullName evidence="4">Flavodoxin family protein</fullName>
    </submittedName>
</protein>
<evidence type="ECO:0000256" key="1">
    <source>
        <dbReference type="ARBA" id="ARBA00001917"/>
    </source>
</evidence>
<accession>A0A212JJG1</accession>
<dbReference type="GO" id="GO:0010181">
    <property type="term" value="F:FMN binding"/>
    <property type="evidence" value="ECO:0007669"/>
    <property type="project" value="InterPro"/>
</dbReference>
<dbReference type="InterPro" id="IPR008254">
    <property type="entry name" value="Flavodoxin/NO_synth"/>
</dbReference>
<dbReference type="RefSeq" id="WP_227118306.1">
    <property type="nucleotide sequence ID" value="NZ_LT598928.1"/>
</dbReference>
<feature type="domain" description="Flavodoxin-like" evidence="3">
    <location>
        <begin position="5"/>
        <end position="154"/>
    </location>
</feature>
<dbReference type="EMBL" id="FLUP01000001">
    <property type="protein sequence ID" value="SBV99551.1"/>
    <property type="molecule type" value="Genomic_DNA"/>
</dbReference>
<name>A0A212JJG1_9BACT</name>
<feature type="region of interest" description="Disordered" evidence="2">
    <location>
        <begin position="173"/>
        <end position="193"/>
    </location>
</feature>
<evidence type="ECO:0000256" key="2">
    <source>
        <dbReference type="SAM" id="MobiDB-lite"/>
    </source>
</evidence>
<dbReference type="SUPFAM" id="SSF52218">
    <property type="entry name" value="Flavoproteins"/>
    <property type="match status" value="1"/>
</dbReference>
<proteinExistence type="predicted"/>
<dbReference type="GO" id="GO:0009055">
    <property type="term" value="F:electron transfer activity"/>
    <property type="evidence" value="ECO:0007669"/>
    <property type="project" value="InterPro"/>
</dbReference>
<evidence type="ECO:0000313" key="4">
    <source>
        <dbReference type="EMBL" id="SBV99551.1"/>
    </source>
</evidence>